<dbReference type="Proteomes" id="UP000241868">
    <property type="component" value="Unassembled WGS sequence"/>
</dbReference>
<proteinExistence type="predicted"/>
<name>A0A2P7TXR8_9NEIS</name>
<organism evidence="1 2">
    <name type="scientific">Neisseria iguanae</name>
    <dbReference type="NCBI Taxonomy" id="90242"/>
    <lineage>
        <taxon>Bacteria</taxon>
        <taxon>Pseudomonadati</taxon>
        <taxon>Pseudomonadota</taxon>
        <taxon>Betaproteobacteria</taxon>
        <taxon>Neisseriales</taxon>
        <taxon>Neisseriaceae</taxon>
        <taxon>Neisseria</taxon>
    </lineage>
</organism>
<dbReference type="PROSITE" id="PS51257">
    <property type="entry name" value="PROKAR_LIPOPROTEIN"/>
    <property type="match status" value="1"/>
</dbReference>
<accession>A0A2P7TXR8</accession>
<evidence type="ECO:0000313" key="2">
    <source>
        <dbReference type="Proteomes" id="UP000241868"/>
    </source>
</evidence>
<protein>
    <recommendedName>
        <fullName evidence="3">Lipoprotein</fullName>
    </recommendedName>
</protein>
<gene>
    <name evidence="1" type="ORF">C7N83_11920</name>
</gene>
<sequence length="111" mass="12143">MLSRFLPPFAFAAAMMLTACTEEAAKSYTDNEEFYTGFREGFIESSTRSCLDTAGGDTVKIKALCECASLKLADSITREEMKNAAIGTPLSNIEQRTQAAVNECRQTQPTQ</sequence>
<comment type="caution">
    <text evidence="1">The sequence shown here is derived from an EMBL/GenBank/DDBJ whole genome shotgun (WGS) entry which is preliminary data.</text>
</comment>
<dbReference type="AlphaFoldDB" id="A0A2P7TXR8"/>
<dbReference type="EMBL" id="PXYY01000103">
    <property type="protein sequence ID" value="PSJ79491.1"/>
    <property type="molecule type" value="Genomic_DNA"/>
</dbReference>
<dbReference type="RefSeq" id="WP_106742909.1">
    <property type="nucleotide sequence ID" value="NZ_PXYY01000103.1"/>
</dbReference>
<evidence type="ECO:0000313" key="1">
    <source>
        <dbReference type="EMBL" id="PSJ79491.1"/>
    </source>
</evidence>
<dbReference type="OrthoDB" id="8606212at2"/>
<reference evidence="1 2" key="1">
    <citation type="submission" date="2018-03" db="EMBL/GenBank/DDBJ databases">
        <title>Neisseria weixii sp. nov., isolated from the intestinal contents of Tibetan Plateau pika (Ochotona curzoniae) in Yushu, Qinghai Province, China.</title>
        <authorList>
            <person name="Gui Z."/>
        </authorList>
    </citation>
    <scope>NUCLEOTIDE SEQUENCE [LARGE SCALE GENOMIC DNA]</scope>
    <source>
        <strain evidence="1 2">ATCC 51483</strain>
    </source>
</reference>
<keyword evidence="2" id="KW-1185">Reference proteome</keyword>
<evidence type="ECO:0008006" key="3">
    <source>
        <dbReference type="Google" id="ProtNLM"/>
    </source>
</evidence>